<dbReference type="RefSeq" id="XP_005833653.1">
    <property type="nucleotide sequence ID" value="XM_005833596.1"/>
</dbReference>
<dbReference type="EnsemblProtists" id="EKX46673">
    <property type="protein sequence ID" value="EKX46673"/>
    <property type="gene ID" value="GUITHDRAFT_152286"/>
</dbReference>
<evidence type="ECO:0000313" key="3">
    <source>
        <dbReference type="EnsemblProtists" id="EKX46673"/>
    </source>
</evidence>
<accession>L1JDQ8</accession>
<gene>
    <name evidence="2" type="ORF">GUITHDRAFT_152286</name>
</gene>
<dbReference type="GeneID" id="17303432"/>
<keyword evidence="1" id="KW-0732">Signal</keyword>
<reference evidence="3" key="3">
    <citation type="submission" date="2016-03" db="UniProtKB">
        <authorList>
            <consortium name="EnsemblProtists"/>
        </authorList>
    </citation>
    <scope>IDENTIFICATION</scope>
</reference>
<organism evidence="2">
    <name type="scientific">Guillardia theta (strain CCMP2712)</name>
    <name type="common">Cryptophyte</name>
    <dbReference type="NCBI Taxonomy" id="905079"/>
    <lineage>
        <taxon>Eukaryota</taxon>
        <taxon>Cryptophyceae</taxon>
        <taxon>Pyrenomonadales</taxon>
        <taxon>Geminigeraceae</taxon>
        <taxon>Guillardia</taxon>
    </lineage>
</organism>
<dbReference type="HOGENOM" id="CLU_124700_0_0_1"/>
<feature type="signal peptide" evidence="1">
    <location>
        <begin position="1"/>
        <end position="17"/>
    </location>
</feature>
<name>L1JDQ8_GUITC</name>
<reference evidence="2 4" key="1">
    <citation type="journal article" date="2012" name="Nature">
        <title>Algal genomes reveal evolutionary mosaicism and the fate of nucleomorphs.</title>
        <authorList>
            <consortium name="DOE Joint Genome Institute"/>
            <person name="Curtis B.A."/>
            <person name="Tanifuji G."/>
            <person name="Burki F."/>
            <person name="Gruber A."/>
            <person name="Irimia M."/>
            <person name="Maruyama S."/>
            <person name="Arias M.C."/>
            <person name="Ball S.G."/>
            <person name="Gile G.H."/>
            <person name="Hirakawa Y."/>
            <person name="Hopkins J.F."/>
            <person name="Kuo A."/>
            <person name="Rensing S.A."/>
            <person name="Schmutz J."/>
            <person name="Symeonidi A."/>
            <person name="Elias M."/>
            <person name="Eveleigh R.J."/>
            <person name="Herman E.K."/>
            <person name="Klute M.J."/>
            <person name="Nakayama T."/>
            <person name="Obornik M."/>
            <person name="Reyes-Prieto A."/>
            <person name="Armbrust E.V."/>
            <person name="Aves S.J."/>
            <person name="Beiko R.G."/>
            <person name="Coutinho P."/>
            <person name="Dacks J.B."/>
            <person name="Durnford D.G."/>
            <person name="Fast N.M."/>
            <person name="Green B.R."/>
            <person name="Grisdale C.J."/>
            <person name="Hempel F."/>
            <person name="Henrissat B."/>
            <person name="Hoppner M.P."/>
            <person name="Ishida K."/>
            <person name="Kim E."/>
            <person name="Koreny L."/>
            <person name="Kroth P.G."/>
            <person name="Liu Y."/>
            <person name="Malik S.B."/>
            <person name="Maier U.G."/>
            <person name="McRose D."/>
            <person name="Mock T."/>
            <person name="Neilson J.A."/>
            <person name="Onodera N.T."/>
            <person name="Poole A.M."/>
            <person name="Pritham E.J."/>
            <person name="Richards T.A."/>
            <person name="Rocap G."/>
            <person name="Roy S.W."/>
            <person name="Sarai C."/>
            <person name="Schaack S."/>
            <person name="Shirato S."/>
            <person name="Slamovits C.H."/>
            <person name="Spencer D.F."/>
            <person name="Suzuki S."/>
            <person name="Worden A.Z."/>
            <person name="Zauner S."/>
            <person name="Barry K."/>
            <person name="Bell C."/>
            <person name="Bharti A.K."/>
            <person name="Crow J.A."/>
            <person name="Grimwood J."/>
            <person name="Kramer R."/>
            <person name="Lindquist E."/>
            <person name="Lucas S."/>
            <person name="Salamov A."/>
            <person name="McFadden G.I."/>
            <person name="Lane C.E."/>
            <person name="Keeling P.J."/>
            <person name="Gray M.W."/>
            <person name="Grigoriev I.V."/>
            <person name="Archibald J.M."/>
        </authorList>
    </citation>
    <scope>NUCLEOTIDE SEQUENCE</scope>
    <source>
        <strain evidence="2 4">CCMP2712</strain>
    </source>
</reference>
<evidence type="ECO:0000313" key="2">
    <source>
        <dbReference type="EMBL" id="EKX46673.1"/>
    </source>
</evidence>
<dbReference type="AlphaFoldDB" id="L1JDQ8"/>
<sequence>MAMRAFLVLTAIATASAVTCNIAKQGDLSVGNCGTKTIQYGSCTSQSEADTALVLLLLSAAFIPSTDAACAAFITGICSSYGVPAKATKCSDLCSGYAFSQGCTSDSQCATTSTTVLSCCSSTRTAISNLCTADSAKLDSIIATEKSSGACSDTNCYSAAPRTISSLYMPLLLSLLGYAMTSRL</sequence>
<dbReference type="EMBL" id="JH992993">
    <property type="protein sequence ID" value="EKX46673.1"/>
    <property type="molecule type" value="Genomic_DNA"/>
</dbReference>
<evidence type="ECO:0000313" key="4">
    <source>
        <dbReference type="Proteomes" id="UP000011087"/>
    </source>
</evidence>
<dbReference type="KEGG" id="gtt:GUITHDRAFT_152286"/>
<evidence type="ECO:0000256" key="1">
    <source>
        <dbReference type="SAM" id="SignalP"/>
    </source>
</evidence>
<feature type="chain" id="PRO_5008771189" evidence="1">
    <location>
        <begin position="18"/>
        <end position="184"/>
    </location>
</feature>
<proteinExistence type="predicted"/>
<protein>
    <submittedName>
        <fullName evidence="2 3">Uncharacterized protein</fullName>
    </submittedName>
</protein>
<dbReference type="PaxDb" id="55529-EKX46673"/>
<dbReference type="Proteomes" id="UP000011087">
    <property type="component" value="Unassembled WGS sequence"/>
</dbReference>
<keyword evidence="4" id="KW-1185">Reference proteome</keyword>
<reference evidence="4" key="2">
    <citation type="submission" date="2012-11" db="EMBL/GenBank/DDBJ databases">
        <authorList>
            <person name="Kuo A."/>
            <person name="Curtis B.A."/>
            <person name="Tanifuji G."/>
            <person name="Burki F."/>
            <person name="Gruber A."/>
            <person name="Irimia M."/>
            <person name="Maruyama S."/>
            <person name="Arias M.C."/>
            <person name="Ball S.G."/>
            <person name="Gile G.H."/>
            <person name="Hirakawa Y."/>
            <person name="Hopkins J.F."/>
            <person name="Rensing S.A."/>
            <person name="Schmutz J."/>
            <person name="Symeonidi A."/>
            <person name="Elias M."/>
            <person name="Eveleigh R.J."/>
            <person name="Herman E.K."/>
            <person name="Klute M.J."/>
            <person name="Nakayama T."/>
            <person name="Obornik M."/>
            <person name="Reyes-Prieto A."/>
            <person name="Armbrust E.V."/>
            <person name="Aves S.J."/>
            <person name="Beiko R.G."/>
            <person name="Coutinho P."/>
            <person name="Dacks J.B."/>
            <person name="Durnford D.G."/>
            <person name="Fast N.M."/>
            <person name="Green B.R."/>
            <person name="Grisdale C."/>
            <person name="Hempe F."/>
            <person name="Henrissat B."/>
            <person name="Hoppner M.P."/>
            <person name="Ishida K.-I."/>
            <person name="Kim E."/>
            <person name="Koreny L."/>
            <person name="Kroth P.G."/>
            <person name="Liu Y."/>
            <person name="Malik S.-B."/>
            <person name="Maier U.G."/>
            <person name="McRose D."/>
            <person name="Mock T."/>
            <person name="Neilson J.A."/>
            <person name="Onodera N.T."/>
            <person name="Poole A.M."/>
            <person name="Pritham E.J."/>
            <person name="Richards T.A."/>
            <person name="Rocap G."/>
            <person name="Roy S.W."/>
            <person name="Sarai C."/>
            <person name="Schaack S."/>
            <person name="Shirato S."/>
            <person name="Slamovits C.H."/>
            <person name="Spencer D.F."/>
            <person name="Suzuki S."/>
            <person name="Worden A.Z."/>
            <person name="Zauner S."/>
            <person name="Barry K."/>
            <person name="Bell C."/>
            <person name="Bharti A.K."/>
            <person name="Crow J.A."/>
            <person name="Grimwood J."/>
            <person name="Kramer R."/>
            <person name="Lindquist E."/>
            <person name="Lucas S."/>
            <person name="Salamov A."/>
            <person name="McFadden G.I."/>
            <person name="Lane C.E."/>
            <person name="Keeling P.J."/>
            <person name="Gray M.W."/>
            <person name="Grigoriev I.V."/>
            <person name="Archibald J.M."/>
        </authorList>
    </citation>
    <scope>NUCLEOTIDE SEQUENCE</scope>
    <source>
        <strain evidence="4">CCMP2712</strain>
    </source>
</reference>